<feature type="domain" description="Nudix hydrolase" evidence="7">
    <location>
        <begin position="57"/>
        <end position="187"/>
    </location>
</feature>
<dbReference type="AlphaFoldDB" id="A0A9W4E3I5"/>
<evidence type="ECO:0000256" key="4">
    <source>
        <dbReference type="ARBA" id="ARBA00022842"/>
    </source>
</evidence>
<reference evidence="8" key="1">
    <citation type="submission" date="2021-05" db="EMBL/GenBank/DDBJ databases">
        <authorList>
            <person name="Arsene-Ploetze F."/>
        </authorList>
    </citation>
    <scope>NUCLEOTIDE SEQUENCE</scope>
    <source>
        <strain evidence="8">DSM 42138</strain>
    </source>
</reference>
<sequence length="198" mass="20975">MSPKIRYSPGVSAAAPEPPTTPPVKNSHCSACGNRYPADAGWPRRCPACGTFAYRNPLPVAVALLPVRGPQGTGLVVIRRTIEPSRGELALPGGFIDHGESWEHAVTRELAEETGITAAASDVVLADALTDEAGGYLLLFGLLPQRDAGELPPSAATDETEGHQLLHAPQELGFPLHTLAVRRWFAGGYDAAPRIRTV</sequence>
<organism evidence="8 9">
    <name type="scientific">Actinacidiphila cocklensis</name>
    <dbReference type="NCBI Taxonomy" id="887465"/>
    <lineage>
        <taxon>Bacteria</taxon>
        <taxon>Bacillati</taxon>
        <taxon>Actinomycetota</taxon>
        <taxon>Actinomycetes</taxon>
        <taxon>Kitasatosporales</taxon>
        <taxon>Streptomycetaceae</taxon>
        <taxon>Actinacidiphila</taxon>
    </lineage>
</organism>
<dbReference type="Pfam" id="PF00293">
    <property type="entry name" value="NUDIX"/>
    <property type="match status" value="1"/>
</dbReference>
<dbReference type="PROSITE" id="PS00893">
    <property type="entry name" value="NUDIX_BOX"/>
    <property type="match status" value="1"/>
</dbReference>
<evidence type="ECO:0000259" key="7">
    <source>
        <dbReference type="PROSITE" id="PS51462"/>
    </source>
</evidence>
<keyword evidence="3 5" id="KW-0378">Hydrolase</keyword>
<dbReference type="InterPro" id="IPR020084">
    <property type="entry name" value="NUDIX_hydrolase_CS"/>
</dbReference>
<dbReference type="Gene3D" id="3.90.79.10">
    <property type="entry name" value="Nucleoside Triphosphate Pyrophosphohydrolase"/>
    <property type="match status" value="1"/>
</dbReference>
<dbReference type="InterPro" id="IPR015797">
    <property type="entry name" value="NUDIX_hydrolase-like_dom_sf"/>
</dbReference>
<keyword evidence="4" id="KW-0460">Magnesium</keyword>
<proteinExistence type="inferred from homology"/>
<dbReference type="EMBL" id="CAJSLV010000045">
    <property type="protein sequence ID" value="CAG6392615.1"/>
    <property type="molecule type" value="Genomic_DNA"/>
</dbReference>
<dbReference type="PROSITE" id="PS51462">
    <property type="entry name" value="NUDIX"/>
    <property type="match status" value="1"/>
</dbReference>
<dbReference type="SUPFAM" id="SSF55811">
    <property type="entry name" value="Nudix"/>
    <property type="match status" value="1"/>
</dbReference>
<evidence type="ECO:0000256" key="3">
    <source>
        <dbReference type="ARBA" id="ARBA00022801"/>
    </source>
</evidence>
<evidence type="ECO:0000256" key="5">
    <source>
        <dbReference type="RuleBase" id="RU003476"/>
    </source>
</evidence>
<comment type="cofactor">
    <cofactor evidence="1">
        <name>Mg(2+)</name>
        <dbReference type="ChEBI" id="CHEBI:18420"/>
    </cofactor>
</comment>
<gene>
    <name evidence="8" type="ORF">SCOCK_170173</name>
</gene>
<dbReference type="InterPro" id="IPR000086">
    <property type="entry name" value="NUDIX_hydrolase_dom"/>
</dbReference>
<feature type="region of interest" description="Disordered" evidence="6">
    <location>
        <begin position="1"/>
        <end position="28"/>
    </location>
</feature>
<evidence type="ECO:0000256" key="2">
    <source>
        <dbReference type="ARBA" id="ARBA00005582"/>
    </source>
</evidence>
<dbReference type="GO" id="GO:0016787">
    <property type="term" value="F:hydrolase activity"/>
    <property type="evidence" value="ECO:0007669"/>
    <property type="project" value="UniProtKB-KW"/>
</dbReference>
<evidence type="ECO:0000256" key="1">
    <source>
        <dbReference type="ARBA" id="ARBA00001946"/>
    </source>
</evidence>
<evidence type="ECO:0000256" key="6">
    <source>
        <dbReference type="SAM" id="MobiDB-lite"/>
    </source>
</evidence>
<evidence type="ECO:0000313" key="9">
    <source>
        <dbReference type="Proteomes" id="UP001152519"/>
    </source>
</evidence>
<accession>A0A9W4E3I5</accession>
<comment type="caution">
    <text evidence="8">The sequence shown here is derived from an EMBL/GenBank/DDBJ whole genome shotgun (WGS) entry which is preliminary data.</text>
</comment>
<dbReference type="Proteomes" id="UP001152519">
    <property type="component" value="Unassembled WGS sequence"/>
</dbReference>
<dbReference type="PRINTS" id="PR00502">
    <property type="entry name" value="NUDIXFAMILY"/>
</dbReference>
<evidence type="ECO:0000313" key="8">
    <source>
        <dbReference type="EMBL" id="CAG6392615.1"/>
    </source>
</evidence>
<keyword evidence="9" id="KW-1185">Reference proteome</keyword>
<dbReference type="PANTHER" id="PTHR43222">
    <property type="entry name" value="NUDIX HYDROLASE 23"/>
    <property type="match status" value="1"/>
</dbReference>
<protein>
    <submittedName>
        <fullName evidence="8">NUDIX domain-containing protein</fullName>
    </submittedName>
</protein>
<dbReference type="InterPro" id="IPR020476">
    <property type="entry name" value="Nudix_hydrolase"/>
</dbReference>
<name>A0A9W4E3I5_9ACTN</name>
<comment type="similarity">
    <text evidence="2 5">Belongs to the Nudix hydrolase family.</text>
</comment>
<dbReference type="PANTHER" id="PTHR43222:SF12">
    <property type="entry name" value="NUDIX HYDROLASE"/>
    <property type="match status" value="1"/>
</dbReference>